<evidence type="ECO:0000313" key="3">
    <source>
        <dbReference type="Ensembl" id="ENSBJAP00000001720.1"/>
    </source>
</evidence>
<protein>
    <recommendedName>
        <fullName evidence="2">CCHC-type domain-containing protein</fullName>
    </recommendedName>
</protein>
<sequence>MGNLSTDGKIPKTSPLGCLLAHWGELHDDLRKNQMIEYCNHWWPLHTLEDQERWPVNETLNYNTILQLMFRDNLVMAITSDNKKEKKCCLACDIGKECLKKITHREQMEEPESSGIEDVGEGPSEVVIHTPISQRTRQQAQTIAPLRQGVGNDGPVYVKVPFSVTDLMAWRQAAGVYREDPERVGRVVDTIIRTQNSDGSDLQVILDNLLDDAEKQMVLKTGKAQAEVAVLSGTIGGTLEQNFPSGDPQWDPNNVEHRERLSRYQKWILYGVKHAMPKSLNWSKLYEVRQDKNESPSAFLGRLKEAARKYTDLRVETEAAQIQLALIFMGQSAPDIRKKLQKLEGEDSRSLNKMLEAAWKVYNNREKEERKTRENRLLAVMTGTADRGRGKGRGRGVCGRGGFMNVSNQNFSTPLGVNPCALCREEGHWRRDCPKNGQCSGGNIQKEVARMMVLDE</sequence>
<feature type="domain" description="CCHC-type" evidence="2">
    <location>
        <begin position="420"/>
        <end position="435"/>
    </location>
</feature>
<reference evidence="3" key="1">
    <citation type="submission" date="2025-08" db="UniProtKB">
        <authorList>
            <consortium name="Ensembl"/>
        </authorList>
    </citation>
    <scope>IDENTIFICATION</scope>
</reference>
<accession>A0A8B9Z4D8</accession>
<keyword evidence="4" id="KW-1185">Reference proteome</keyword>
<dbReference type="SUPFAM" id="SSF47943">
    <property type="entry name" value="Retrovirus capsid protein, N-terminal core domain"/>
    <property type="match status" value="1"/>
</dbReference>
<dbReference type="SMART" id="SM00343">
    <property type="entry name" value="ZnF_C2HC"/>
    <property type="match status" value="1"/>
</dbReference>
<name>A0A8B9Z4D8_9AVES</name>
<dbReference type="InterPro" id="IPR001878">
    <property type="entry name" value="Znf_CCHC"/>
</dbReference>
<dbReference type="InterPro" id="IPR050462">
    <property type="entry name" value="Retroviral_Gag-Pol_poly"/>
</dbReference>
<dbReference type="InterPro" id="IPR036946">
    <property type="entry name" value="G_retro_matrix_sf"/>
</dbReference>
<dbReference type="Proteomes" id="UP000694555">
    <property type="component" value="Unplaced"/>
</dbReference>
<dbReference type="PROSITE" id="PS50158">
    <property type="entry name" value="ZF_CCHC"/>
    <property type="match status" value="1"/>
</dbReference>
<evidence type="ECO:0000313" key="4">
    <source>
        <dbReference type="Proteomes" id="UP000694555"/>
    </source>
</evidence>
<dbReference type="Pfam" id="PF02093">
    <property type="entry name" value="Gag_p30"/>
    <property type="match status" value="1"/>
</dbReference>
<dbReference type="InterPro" id="IPR008919">
    <property type="entry name" value="Retrov_capsid_N"/>
</dbReference>
<dbReference type="GO" id="GO:0008270">
    <property type="term" value="F:zinc ion binding"/>
    <property type="evidence" value="ECO:0007669"/>
    <property type="project" value="UniProtKB-KW"/>
</dbReference>
<dbReference type="Gene3D" id="4.10.60.10">
    <property type="entry name" value="Zinc finger, CCHC-type"/>
    <property type="match status" value="1"/>
</dbReference>
<proteinExistence type="predicted"/>
<dbReference type="InterPro" id="IPR036875">
    <property type="entry name" value="Znf_CCHC_sf"/>
</dbReference>
<dbReference type="Ensembl" id="ENSBJAT00000001763.1">
    <property type="protein sequence ID" value="ENSBJAP00000001720.1"/>
    <property type="gene ID" value="ENSBJAG00000001302.1"/>
</dbReference>
<dbReference type="PANTHER" id="PTHR33166">
    <property type="entry name" value="GAG_P30 DOMAIN-CONTAINING PROTEIN"/>
    <property type="match status" value="1"/>
</dbReference>
<dbReference type="Pfam" id="PF00098">
    <property type="entry name" value="zf-CCHC"/>
    <property type="match status" value="1"/>
</dbReference>
<dbReference type="GO" id="GO:0019068">
    <property type="term" value="P:virion assembly"/>
    <property type="evidence" value="ECO:0007669"/>
    <property type="project" value="InterPro"/>
</dbReference>
<dbReference type="SUPFAM" id="SSF47836">
    <property type="entry name" value="Retroviral matrix proteins"/>
    <property type="match status" value="1"/>
</dbReference>
<dbReference type="InterPro" id="IPR010999">
    <property type="entry name" value="Retrovr_matrix"/>
</dbReference>
<keyword evidence="1" id="KW-0479">Metal-binding</keyword>
<dbReference type="AlphaFoldDB" id="A0A8B9Z4D8"/>
<evidence type="ECO:0000259" key="2">
    <source>
        <dbReference type="PROSITE" id="PS50158"/>
    </source>
</evidence>
<organism evidence="3 4">
    <name type="scientific">Buteo japonicus</name>
    <dbReference type="NCBI Taxonomy" id="224669"/>
    <lineage>
        <taxon>Eukaryota</taxon>
        <taxon>Metazoa</taxon>
        <taxon>Chordata</taxon>
        <taxon>Craniata</taxon>
        <taxon>Vertebrata</taxon>
        <taxon>Euteleostomi</taxon>
        <taxon>Archelosauria</taxon>
        <taxon>Archosauria</taxon>
        <taxon>Dinosauria</taxon>
        <taxon>Saurischia</taxon>
        <taxon>Theropoda</taxon>
        <taxon>Coelurosauria</taxon>
        <taxon>Aves</taxon>
        <taxon>Neognathae</taxon>
        <taxon>Neoaves</taxon>
        <taxon>Telluraves</taxon>
        <taxon>Accipitrimorphae</taxon>
        <taxon>Accipitriformes</taxon>
        <taxon>Accipitridae</taxon>
        <taxon>Accipitrinae</taxon>
        <taxon>Buteo</taxon>
    </lineage>
</organism>
<reference evidence="3" key="2">
    <citation type="submission" date="2025-09" db="UniProtKB">
        <authorList>
            <consortium name="Ensembl"/>
        </authorList>
    </citation>
    <scope>IDENTIFICATION</scope>
</reference>
<dbReference type="Gene3D" id="1.10.375.10">
    <property type="entry name" value="Human Immunodeficiency Virus Type 1 Capsid Protein"/>
    <property type="match status" value="1"/>
</dbReference>
<dbReference type="Gene3D" id="1.10.150.180">
    <property type="entry name" value="Gamma-retroviral matrix domain"/>
    <property type="match status" value="1"/>
</dbReference>
<dbReference type="SUPFAM" id="SSF57756">
    <property type="entry name" value="Retrovirus zinc finger-like domains"/>
    <property type="match status" value="1"/>
</dbReference>
<keyword evidence="1" id="KW-0862">Zinc</keyword>
<keyword evidence="1" id="KW-0863">Zinc-finger</keyword>
<evidence type="ECO:0000256" key="1">
    <source>
        <dbReference type="PROSITE-ProRule" id="PRU00047"/>
    </source>
</evidence>
<dbReference type="InterPro" id="IPR003036">
    <property type="entry name" value="Gag_P30"/>
</dbReference>
<dbReference type="GO" id="GO:0003676">
    <property type="term" value="F:nucleic acid binding"/>
    <property type="evidence" value="ECO:0007669"/>
    <property type="project" value="InterPro"/>
</dbReference>